<dbReference type="GO" id="GO:0015562">
    <property type="term" value="F:efflux transmembrane transporter activity"/>
    <property type="evidence" value="ECO:0007669"/>
    <property type="project" value="InterPro"/>
</dbReference>
<dbReference type="SUPFAM" id="SSF56954">
    <property type="entry name" value="Outer membrane efflux proteins (OEP)"/>
    <property type="match status" value="1"/>
</dbReference>
<keyword evidence="5" id="KW-1185">Reference proteome</keyword>
<dbReference type="EMBL" id="JAFLQZ010000001">
    <property type="protein sequence ID" value="MBO0356724.1"/>
    <property type="molecule type" value="Genomic_DNA"/>
</dbReference>
<dbReference type="PANTHER" id="PTHR30203:SF30">
    <property type="entry name" value="OUTER MEMBRANE PROTEIN-RELATED"/>
    <property type="match status" value="1"/>
</dbReference>
<dbReference type="RefSeq" id="WP_206980260.1">
    <property type="nucleotide sequence ID" value="NZ_JAFLQZ010000001.1"/>
</dbReference>
<feature type="region of interest" description="Disordered" evidence="3">
    <location>
        <begin position="31"/>
        <end position="52"/>
    </location>
</feature>
<evidence type="ECO:0000256" key="3">
    <source>
        <dbReference type="SAM" id="MobiDB-lite"/>
    </source>
</evidence>
<protein>
    <submittedName>
        <fullName evidence="4">TolC family protein</fullName>
    </submittedName>
</protein>
<feature type="compositionally biased region" description="Polar residues" evidence="3">
    <location>
        <begin position="35"/>
        <end position="48"/>
    </location>
</feature>
<keyword evidence="2" id="KW-0472">Membrane</keyword>
<keyword evidence="2" id="KW-0449">Lipoprotein</keyword>
<comment type="caution">
    <text evidence="4">The sequence shown here is derived from an EMBL/GenBank/DDBJ whole genome shotgun (WGS) entry which is preliminary data.</text>
</comment>
<reference evidence="4" key="1">
    <citation type="submission" date="2021-03" db="EMBL/GenBank/DDBJ databases">
        <authorList>
            <person name="Kim M.K."/>
        </authorList>
    </citation>
    <scope>NUCLEOTIDE SEQUENCE</scope>
    <source>
        <strain evidence="4">BT186</strain>
    </source>
</reference>
<organism evidence="4 5">
    <name type="scientific">Hymenobacter telluris</name>
    <dbReference type="NCBI Taxonomy" id="2816474"/>
    <lineage>
        <taxon>Bacteria</taxon>
        <taxon>Pseudomonadati</taxon>
        <taxon>Bacteroidota</taxon>
        <taxon>Cytophagia</taxon>
        <taxon>Cytophagales</taxon>
        <taxon>Hymenobacteraceae</taxon>
        <taxon>Hymenobacter</taxon>
    </lineage>
</organism>
<name>A0A939J7H0_9BACT</name>
<dbReference type="Gene3D" id="1.20.1600.10">
    <property type="entry name" value="Outer membrane efflux proteins (OEP)"/>
    <property type="match status" value="1"/>
</dbReference>
<accession>A0A939J7H0</accession>
<dbReference type="InterPro" id="IPR010131">
    <property type="entry name" value="MdtP/NodT-like"/>
</dbReference>
<dbReference type="GO" id="GO:0005886">
    <property type="term" value="C:plasma membrane"/>
    <property type="evidence" value="ECO:0007669"/>
    <property type="project" value="UniProtKB-SubCell"/>
</dbReference>
<dbReference type="Gene3D" id="2.20.200.10">
    <property type="entry name" value="Outer membrane efflux proteins (OEP)"/>
    <property type="match status" value="1"/>
</dbReference>
<keyword evidence="2" id="KW-0564">Palmitate</keyword>
<evidence type="ECO:0000256" key="2">
    <source>
        <dbReference type="RuleBase" id="RU362097"/>
    </source>
</evidence>
<feature type="chain" id="PRO_5038168720" evidence="2">
    <location>
        <begin position="22"/>
        <end position="486"/>
    </location>
</feature>
<evidence type="ECO:0000313" key="4">
    <source>
        <dbReference type="EMBL" id="MBO0356724.1"/>
    </source>
</evidence>
<dbReference type="Pfam" id="PF02321">
    <property type="entry name" value="OEP"/>
    <property type="match status" value="2"/>
</dbReference>
<keyword evidence="2" id="KW-0812">Transmembrane</keyword>
<dbReference type="PANTHER" id="PTHR30203">
    <property type="entry name" value="OUTER MEMBRANE CATION EFFLUX PROTEIN"/>
    <property type="match status" value="1"/>
</dbReference>
<keyword evidence="2" id="KW-0732">Signal</keyword>
<keyword evidence="2" id="KW-1134">Transmembrane beta strand</keyword>
<comment type="subcellular location">
    <subcellularLocation>
        <location evidence="2">Cell membrane</location>
        <topology evidence="2">Lipid-anchor</topology>
    </subcellularLocation>
</comment>
<dbReference type="InterPro" id="IPR003423">
    <property type="entry name" value="OMP_efflux"/>
</dbReference>
<evidence type="ECO:0000313" key="5">
    <source>
        <dbReference type="Proteomes" id="UP000664144"/>
    </source>
</evidence>
<gene>
    <name evidence="4" type="ORF">J0X19_02085</name>
</gene>
<proteinExistence type="inferred from homology"/>
<feature type="signal peptide" evidence="2">
    <location>
        <begin position="1"/>
        <end position="21"/>
    </location>
</feature>
<dbReference type="NCBIfam" id="TIGR01845">
    <property type="entry name" value="outer_NodT"/>
    <property type="match status" value="1"/>
</dbReference>
<dbReference type="AlphaFoldDB" id="A0A939J7H0"/>
<comment type="similarity">
    <text evidence="1 2">Belongs to the outer membrane factor (OMF) (TC 1.B.17) family.</text>
</comment>
<evidence type="ECO:0000256" key="1">
    <source>
        <dbReference type="ARBA" id="ARBA00007613"/>
    </source>
</evidence>
<sequence length="486" mass="53041">MRLLLYVLTGTLLLATSCRVAAPDQPAASPALPSSFHSSAKVSSQPAPSDTLDAGRQTWRQFFQDPALTALIDTALRQNLDVRVALQRVEVARAQYLARRGALLPVVSGAASAGVDRFGRYTLNGVGNYDTNLSPNIEGRQRIPGPVTPDLFVGLRSSWELDIWGKLRQRRRAAYLRVLGSEQGRNLVATTVVAEVARLYYELLTADNQRAVLERNLALQREALGLIRVQKQAGRATELAVQQFAAQLERTESLSSEARQRVTEAETSLNQLLGRYAQPITRGRALPAQTLPSRLGAGVPSTALLRRPDVREAELTLQATRADVDAARAAFLPSLTLTPYVGFHAFRPEALFNPASLAYGALAGLTGPLLNRAQFKAEYRQAVAGNYEAYYRYHQALQTGFREVVTGLQGLENYRAAAAARQREVNLLTGAVATSRELFVAGYATYLEVITAQRSVLEAELSLAEARQAQLLQSVALYRALGGGWQ</sequence>
<dbReference type="Proteomes" id="UP000664144">
    <property type="component" value="Unassembled WGS sequence"/>
</dbReference>
<dbReference type="PROSITE" id="PS51257">
    <property type="entry name" value="PROKAR_LIPOPROTEIN"/>
    <property type="match status" value="1"/>
</dbReference>